<accession>A0A0R2AAX3</accession>
<protein>
    <submittedName>
        <fullName evidence="1">Uncharacterized protein</fullName>
    </submittedName>
</protein>
<gene>
    <name evidence="1" type="ORF">FC26_GL000362</name>
</gene>
<organism evidence="1 2">
    <name type="scientific">Paucilactobacillus vaccinostercus DSM 20634</name>
    <dbReference type="NCBI Taxonomy" id="1423813"/>
    <lineage>
        <taxon>Bacteria</taxon>
        <taxon>Bacillati</taxon>
        <taxon>Bacillota</taxon>
        <taxon>Bacilli</taxon>
        <taxon>Lactobacillales</taxon>
        <taxon>Lactobacillaceae</taxon>
        <taxon>Paucilactobacillus</taxon>
    </lineage>
</organism>
<dbReference type="Proteomes" id="UP000051733">
    <property type="component" value="Unassembled WGS sequence"/>
</dbReference>
<keyword evidence="2" id="KW-1185">Reference proteome</keyword>
<evidence type="ECO:0000313" key="1">
    <source>
        <dbReference type="EMBL" id="KRM60873.1"/>
    </source>
</evidence>
<reference evidence="1 2" key="1">
    <citation type="journal article" date="2015" name="Genome Announc.">
        <title>Expanding the biotechnology potential of lactobacilli through comparative genomics of 213 strains and associated genera.</title>
        <authorList>
            <person name="Sun Z."/>
            <person name="Harris H.M."/>
            <person name="McCann A."/>
            <person name="Guo C."/>
            <person name="Argimon S."/>
            <person name="Zhang W."/>
            <person name="Yang X."/>
            <person name="Jeffery I.B."/>
            <person name="Cooney J.C."/>
            <person name="Kagawa T.F."/>
            <person name="Liu W."/>
            <person name="Song Y."/>
            <person name="Salvetti E."/>
            <person name="Wrobel A."/>
            <person name="Rasinkangas P."/>
            <person name="Parkhill J."/>
            <person name="Rea M.C."/>
            <person name="O'Sullivan O."/>
            <person name="Ritari J."/>
            <person name="Douillard F.P."/>
            <person name="Paul Ross R."/>
            <person name="Yang R."/>
            <person name="Briner A.E."/>
            <person name="Felis G.E."/>
            <person name="de Vos W.M."/>
            <person name="Barrangou R."/>
            <person name="Klaenhammer T.R."/>
            <person name="Caufield P.W."/>
            <person name="Cui Y."/>
            <person name="Zhang H."/>
            <person name="O'Toole P.W."/>
        </authorList>
    </citation>
    <scope>NUCLEOTIDE SEQUENCE [LARGE SCALE GENOMIC DNA]</scope>
    <source>
        <strain evidence="1 2">DSM 20634</strain>
    </source>
</reference>
<evidence type="ECO:0000313" key="2">
    <source>
        <dbReference type="Proteomes" id="UP000051733"/>
    </source>
</evidence>
<dbReference type="EMBL" id="AYYY01000061">
    <property type="protein sequence ID" value="KRM60873.1"/>
    <property type="molecule type" value="Genomic_DNA"/>
</dbReference>
<name>A0A0R2AAX3_9LACO</name>
<comment type="caution">
    <text evidence="1">The sequence shown here is derived from an EMBL/GenBank/DDBJ whole genome shotgun (WGS) entry which is preliminary data.</text>
</comment>
<dbReference type="AlphaFoldDB" id="A0A0R2AAX3"/>
<proteinExistence type="predicted"/>
<dbReference type="PATRIC" id="fig|1423813.3.peg.369"/>
<sequence length="51" mass="5754">MLGFAVFFQQLFQVAQRQLMSHHELQHAKLEFTPALFACVLSDDCDSAIIG</sequence>
<dbReference type="STRING" id="1423813.FC26_GL000362"/>